<feature type="transmembrane region" description="Helical" evidence="2">
    <location>
        <begin position="27"/>
        <end position="47"/>
    </location>
</feature>
<evidence type="ECO:0000256" key="1">
    <source>
        <dbReference type="SAM" id="MobiDB-lite"/>
    </source>
</evidence>
<dbReference type="KEGG" id="ami:Amir_3722"/>
<evidence type="ECO:0000313" key="4">
    <source>
        <dbReference type="Proteomes" id="UP000002213"/>
    </source>
</evidence>
<accession>C6WCY6</accession>
<keyword evidence="4" id="KW-1185">Reference proteome</keyword>
<evidence type="ECO:0000313" key="3">
    <source>
        <dbReference type="EMBL" id="ACU37605.1"/>
    </source>
</evidence>
<gene>
    <name evidence="3" type="ordered locus">Amir_3722</name>
</gene>
<evidence type="ECO:0000256" key="2">
    <source>
        <dbReference type="SAM" id="Phobius"/>
    </source>
</evidence>
<dbReference type="HOGENOM" id="CLU_762135_0_0_11"/>
<feature type="compositionally biased region" description="Basic and acidic residues" evidence="1">
    <location>
        <begin position="302"/>
        <end position="328"/>
    </location>
</feature>
<reference evidence="3 4" key="1">
    <citation type="journal article" date="2009" name="Stand. Genomic Sci.">
        <title>Complete genome sequence of Actinosynnema mirum type strain (101).</title>
        <authorList>
            <person name="Land M."/>
            <person name="Lapidus A."/>
            <person name="Mayilraj S."/>
            <person name="Chen F."/>
            <person name="Copeland A."/>
            <person name="Del Rio T.G."/>
            <person name="Nolan M."/>
            <person name="Lucas S."/>
            <person name="Tice H."/>
            <person name="Cheng J.F."/>
            <person name="Chertkov O."/>
            <person name="Bruce D."/>
            <person name="Goodwin L."/>
            <person name="Pitluck S."/>
            <person name="Rohde M."/>
            <person name="Goker M."/>
            <person name="Pati A."/>
            <person name="Ivanova N."/>
            <person name="Mavromatis K."/>
            <person name="Chen A."/>
            <person name="Palaniappan K."/>
            <person name="Hauser L."/>
            <person name="Chang Y.J."/>
            <person name="Jeffries C.C."/>
            <person name="Brettin T."/>
            <person name="Detter J.C."/>
            <person name="Han C."/>
            <person name="Chain P."/>
            <person name="Tindall B.J."/>
            <person name="Bristow J."/>
            <person name="Eisen J.A."/>
            <person name="Markowitz V."/>
            <person name="Hugenholtz P."/>
            <person name="Kyrpides N.C."/>
            <person name="Klenk H.P."/>
        </authorList>
    </citation>
    <scope>NUCLEOTIDE SEQUENCE [LARGE SCALE GENOMIC DNA]</scope>
    <source>
        <strain evidence="4">ATCC 29888 / DSM 43827 / JCM 3225 / NBRC 14064 / NCIMB 13271 / NRRL B-12336 / IMRU 3971 / 101</strain>
    </source>
</reference>
<keyword evidence="2" id="KW-1133">Transmembrane helix</keyword>
<dbReference type="RefSeq" id="WP_015802492.1">
    <property type="nucleotide sequence ID" value="NC_013093.1"/>
</dbReference>
<proteinExistence type="predicted"/>
<keyword evidence="2" id="KW-0472">Membrane</keyword>
<name>C6WCY6_ACTMD</name>
<dbReference type="STRING" id="446462.Amir_3722"/>
<keyword evidence="2" id="KW-0812">Transmembrane</keyword>
<dbReference type="eggNOG" id="ENOG5031D4Y">
    <property type="taxonomic scope" value="Bacteria"/>
</dbReference>
<dbReference type="Proteomes" id="UP000002213">
    <property type="component" value="Chromosome"/>
</dbReference>
<organism evidence="3 4">
    <name type="scientific">Actinosynnema mirum (strain ATCC 29888 / DSM 43827 / JCM 3225 / NBRC 14064 / NCIMB 13271 / NRRL B-12336 / IMRU 3971 / 101)</name>
    <dbReference type="NCBI Taxonomy" id="446462"/>
    <lineage>
        <taxon>Bacteria</taxon>
        <taxon>Bacillati</taxon>
        <taxon>Actinomycetota</taxon>
        <taxon>Actinomycetes</taxon>
        <taxon>Pseudonocardiales</taxon>
        <taxon>Pseudonocardiaceae</taxon>
        <taxon>Actinosynnema</taxon>
    </lineage>
</organism>
<protein>
    <submittedName>
        <fullName evidence="3">Uncharacterized protein</fullName>
    </submittedName>
</protein>
<sequence length="363" mass="38839">MTGNHVPAAAGGALAMLAVTVGLLADWPLWGIALLVAAVLGGTALALKAAQDRRLRAWEAEAALRQSEQQQALVPVELPPSGRRVSEVELPSALPNFPLEFACTVHWHTEPDARHGDLGAVAVESVLKRAVEFAKGVQPDDETAGHLLAAELGAPVKWRGLVKAWATGVVLRAPGPERLRLTRARDAHQEQHVWRQRIAAEREVREYYGDEVLASSGSALVWWLAGTDRAAVREAADLVDPLTRLSAVARGELERQSEPIAPEPRDEGAEQARISDFLPEPGTEGSALFADLSARRLLGMDQPERAERWREHYKRDDEGSADVPHAEDALSGAGLNGHGPSTNGTSPNGSGPDGPSPDATARD</sequence>
<dbReference type="EMBL" id="CP001630">
    <property type="protein sequence ID" value="ACU37605.1"/>
    <property type="molecule type" value="Genomic_DNA"/>
</dbReference>
<dbReference type="AlphaFoldDB" id="C6WCY6"/>
<dbReference type="OrthoDB" id="3422149at2"/>
<feature type="region of interest" description="Disordered" evidence="1">
    <location>
        <begin position="302"/>
        <end position="363"/>
    </location>
</feature>